<proteinExistence type="predicted"/>
<keyword evidence="2" id="KW-1185">Reference proteome</keyword>
<comment type="caution">
    <text evidence="1">The sequence shown here is derived from an EMBL/GenBank/DDBJ whole genome shotgun (WGS) entry which is preliminary data.</text>
</comment>
<evidence type="ECO:0000313" key="1">
    <source>
        <dbReference type="EMBL" id="KAH7838223.1"/>
    </source>
</evidence>
<organism evidence="1 2">
    <name type="scientific">Vaccinium darrowii</name>
    <dbReference type="NCBI Taxonomy" id="229202"/>
    <lineage>
        <taxon>Eukaryota</taxon>
        <taxon>Viridiplantae</taxon>
        <taxon>Streptophyta</taxon>
        <taxon>Embryophyta</taxon>
        <taxon>Tracheophyta</taxon>
        <taxon>Spermatophyta</taxon>
        <taxon>Magnoliopsida</taxon>
        <taxon>eudicotyledons</taxon>
        <taxon>Gunneridae</taxon>
        <taxon>Pentapetalae</taxon>
        <taxon>asterids</taxon>
        <taxon>Ericales</taxon>
        <taxon>Ericaceae</taxon>
        <taxon>Vaccinioideae</taxon>
        <taxon>Vaccinieae</taxon>
        <taxon>Vaccinium</taxon>
    </lineage>
</organism>
<accession>A0ACB7XCB0</accession>
<protein>
    <submittedName>
        <fullName evidence="1">Uncharacterized protein</fullName>
    </submittedName>
</protein>
<sequence>MAAMRRLGGTIRRCRAMASPKTLTPSDAPSLQFQRRLYDRSFEQNAYALEGQRLTADSEIPGLFSVPAILAGLFGVGLLQVAHADANEAHPKTPLPSESPSNHVDLEEAARKERQRLEGLLKSKGMQYGSYPRFTVAVKGQKITIKFQIPPTCEIPLLIANLVSSLGLKVEDRGAGSDMVLRAWDSAVAWQLTLSRPENQKESGGGPGQPDEGDLCVLLFRSLISTDKPEIEFIKRGNFSSKELDALASALQLAGQNRIVERKSRGDDKLKPSAEKSVASLEAMGVRIYGLSEPNLGDTKAEISWDNIAGYNQQKRDIEDTILLALQSPEVYDDIARGTRSKFESNRPRAVLFEGPPGTGKTSCARVIANQAGVPLLYVPLEVVLSKYYGESERLLGKVFSLANEIPNGAIIFLDEVDSFAVTRDNEMHEATRRILSVLLRQIDGFEQEKKVVVIAATNRKQDLDPALISRFDSMIFFGLPDQQTRQEIAVQYAKHLTESELAEFAKVTEEMSGRDIRDVCQQAERRWASKIIRGQAHKDGENGNPSWTWHEMLVVEGDKAKQVDGSFTSVGSFRISHY</sequence>
<reference evidence="1 2" key="1">
    <citation type="journal article" date="2021" name="Hortic Res">
        <title>High-quality reference genome and annotation aids understanding of berry development for evergreen blueberry (Vaccinium darrowii).</title>
        <authorList>
            <person name="Yu J."/>
            <person name="Hulse-Kemp A.M."/>
            <person name="Babiker E."/>
            <person name="Staton M."/>
        </authorList>
    </citation>
    <scope>NUCLEOTIDE SEQUENCE [LARGE SCALE GENOMIC DNA]</scope>
    <source>
        <strain evidence="2">cv. NJ 8807/NJ 8810</strain>
        <tissue evidence="1">Young leaf</tissue>
    </source>
</reference>
<name>A0ACB7XCB0_9ERIC</name>
<gene>
    <name evidence="1" type="ORF">Vadar_023625</name>
</gene>
<evidence type="ECO:0000313" key="2">
    <source>
        <dbReference type="Proteomes" id="UP000828048"/>
    </source>
</evidence>
<dbReference type="EMBL" id="CM037156">
    <property type="protein sequence ID" value="KAH7838223.1"/>
    <property type="molecule type" value="Genomic_DNA"/>
</dbReference>
<dbReference type="Proteomes" id="UP000828048">
    <property type="component" value="Chromosome 6"/>
</dbReference>